<organism evidence="8 9">
    <name type="scientific">Vibrio ostreicida</name>
    <dbReference type="NCBI Taxonomy" id="526588"/>
    <lineage>
        <taxon>Bacteria</taxon>
        <taxon>Pseudomonadati</taxon>
        <taxon>Pseudomonadota</taxon>
        <taxon>Gammaproteobacteria</taxon>
        <taxon>Vibrionales</taxon>
        <taxon>Vibrionaceae</taxon>
        <taxon>Vibrio</taxon>
    </lineage>
</organism>
<keyword evidence="2" id="KW-1003">Cell membrane</keyword>
<comment type="caution">
    <text evidence="8">The sequence shown here is derived from an EMBL/GenBank/DDBJ whole genome shotgun (WGS) entry which is preliminary data.</text>
</comment>
<dbReference type="PANTHER" id="PTHR36115">
    <property type="entry name" value="PROLINE-RICH ANTIGEN HOMOLOG-RELATED"/>
    <property type="match status" value="1"/>
</dbReference>
<feature type="domain" description="RDD" evidence="7">
    <location>
        <begin position="8"/>
        <end position="135"/>
    </location>
</feature>
<keyword evidence="3 6" id="KW-0812">Transmembrane</keyword>
<keyword evidence="4 6" id="KW-1133">Transmembrane helix</keyword>
<sequence length="155" mass="17515">MKDEQVEYAGFWVRTAASLIDNILITLIVAPILFWIYGEQYFELDRTSSGSVELLVKLVFFAIVTVIFWVYKSATPGKMLFKLRVVKAESGEPLDVKTSLLRYVGYFISLIPLGLGILWVAFSEKKQGWHDLIAKTVVVRPAPSRAKVVTVKESE</sequence>
<proteinExistence type="predicted"/>
<feature type="transmembrane region" description="Helical" evidence="6">
    <location>
        <begin position="103"/>
        <end position="122"/>
    </location>
</feature>
<reference evidence="9" key="1">
    <citation type="journal article" date="2019" name="Int. J. Syst. Evol. Microbiol.">
        <title>The Global Catalogue of Microorganisms (GCM) 10K type strain sequencing project: providing services to taxonomists for standard genome sequencing and annotation.</title>
        <authorList>
            <consortium name="The Broad Institute Genomics Platform"/>
            <consortium name="The Broad Institute Genome Sequencing Center for Infectious Disease"/>
            <person name="Wu L."/>
            <person name="Ma J."/>
        </authorList>
    </citation>
    <scope>NUCLEOTIDE SEQUENCE [LARGE SCALE GENOMIC DNA]</scope>
    <source>
        <strain evidence="9">CECT 7398</strain>
    </source>
</reference>
<evidence type="ECO:0000256" key="5">
    <source>
        <dbReference type="ARBA" id="ARBA00023136"/>
    </source>
</evidence>
<accession>A0ABT8BZB7</accession>
<comment type="subcellular location">
    <subcellularLocation>
        <location evidence="1">Cell membrane</location>
        <topology evidence="1">Multi-pass membrane protein</topology>
    </subcellularLocation>
</comment>
<keyword evidence="5 6" id="KW-0472">Membrane</keyword>
<dbReference type="RefSeq" id="WP_076590426.1">
    <property type="nucleotide sequence ID" value="NZ_JABEYA020000006.1"/>
</dbReference>
<feature type="transmembrane region" description="Helical" evidence="6">
    <location>
        <begin position="12"/>
        <end position="38"/>
    </location>
</feature>
<evidence type="ECO:0000313" key="8">
    <source>
        <dbReference type="EMBL" id="MDN3611390.1"/>
    </source>
</evidence>
<evidence type="ECO:0000313" key="9">
    <source>
        <dbReference type="Proteomes" id="UP001238540"/>
    </source>
</evidence>
<keyword evidence="9" id="KW-1185">Reference proteome</keyword>
<dbReference type="InterPro" id="IPR010432">
    <property type="entry name" value="RDD"/>
</dbReference>
<gene>
    <name evidence="8" type="ORF">QWZ16_17450</name>
</gene>
<evidence type="ECO:0000256" key="4">
    <source>
        <dbReference type="ARBA" id="ARBA00022989"/>
    </source>
</evidence>
<dbReference type="PANTHER" id="PTHR36115:SF4">
    <property type="entry name" value="MEMBRANE PROTEIN"/>
    <property type="match status" value="1"/>
</dbReference>
<dbReference type="InterPro" id="IPR051791">
    <property type="entry name" value="Pra-immunoreactive"/>
</dbReference>
<dbReference type="EMBL" id="JAUFQC010000027">
    <property type="protein sequence ID" value="MDN3611390.1"/>
    <property type="molecule type" value="Genomic_DNA"/>
</dbReference>
<feature type="transmembrane region" description="Helical" evidence="6">
    <location>
        <begin position="50"/>
        <end position="71"/>
    </location>
</feature>
<dbReference type="Pfam" id="PF06271">
    <property type="entry name" value="RDD"/>
    <property type="match status" value="1"/>
</dbReference>
<evidence type="ECO:0000256" key="2">
    <source>
        <dbReference type="ARBA" id="ARBA00022475"/>
    </source>
</evidence>
<name>A0ABT8BZB7_9VIBR</name>
<evidence type="ECO:0000256" key="6">
    <source>
        <dbReference type="SAM" id="Phobius"/>
    </source>
</evidence>
<evidence type="ECO:0000256" key="3">
    <source>
        <dbReference type="ARBA" id="ARBA00022692"/>
    </source>
</evidence>
<dbReference type="Proteomes" id="UP001238540">
    <property type="component" value="Unassembled WGS sequence"/>
</dbReference>
<protein>
    <submittedName>
        <fullName evidence="8">RDD family protein</fullName>
    </submittedName>
</protein>
<evidence type="ECO:0000256" key="1">
    <source>
        <dbReference type="ARBA" id="ARBA00004651"/>
    </source>
</evidence>
<evidence type="ECO:0000259" key="7">
    <source>
        <dbReference type="Pfam" id="PF06271"/>
    </source>
</evidence>